<evidence type="ECO:0000313" key="3">
    <source>
        <dbReference type="Proteomes" id="UP000886520"/>
    </source>
</evidence>
<dbReference type="EMBL" id="JABFUD020000023">
    <property type="protein sequence ID" value="KAI5060867.1"/>
    <property type="molecule type" value="Genomic_DNA"/>
</dbReference>
<organism evidence="2 3">
    <name type="scientific">Adiantum capillus-veneris</name>
    <name type="common">Maidenhair fern</name>
    <dbReference type="NCBI Taxonomy" id="13818"/>
    <lineage>
        <taxon>Eukaryota</taxon>
        <taxon>Viridiplantae</taxon>
        <taxon>Streptophyta</taxon>
        <taxon>Embryophyta</taxon>
        <taxon>Tracheophyta</taxon>
        <taxon>Polypodiopsida</taxon>
        <taxon>Polypodiidae</taxon>
        <taxon>Polypodiales</taxon>
        <taxon>Pteridineae</taxon>
        <taxon>Pteridaceae</taxon>
        <taxon>Vittarioideae</taxon>
        <taxon>Adiantum</taxon>
    </lineage>
</organism>
<feature type="domain" description="MULE transposase" evidence="1">
    <location>
        <begin position="297"/>
        <end position="390"/>
    </location>
</feature>
<evidence type="ECO:0000259" key="1">
    <source>
        <dbReference type="Pfam" id="PF10551"/>
    </source>
</evidence>
<dbReference type="Proteomes" id="UP000886520">
    <property type="component" value="Chromosome 23"/>
</dbReference>
<dbReference type="PANTHER" id="PTHR33977:SF1">
    <property type="entry name" value="ZINC ION BINDING PROTEIN"/>
    <property type="match status" value="1"/>
</dbReference>
<proteinExistence type="predicted"/>
<dbReference type="Pfam" id="PF10551">
    <property type="entry name" value="MULE"/>
    <property type="match status" value="1"/>
</dbReference>
<accession>A0A9D4U4E7</accession>
<dbReference type="InterPro" id="IPR018289">
    <property type="entry name" value="MULE_transposase_dom"/>
</dbReference>
<keyword evidence="3" id="KW-1185">Reference proteome</keyword>
<name>A0A9D4U4E7_ADICA</name>
<dbReference type="PANTHER" id="PTHR33977">
    <property type="entry name" value="ZINC ION BINDING PROTEIN"/>
    <property type="match status" value="1"/>
</dbReference>
<dbReference type="AlphaFoldDB" id="A0A9D4U4E7"/>
<sequence length="432" mass="49995">MACNQVLARRIHVQNPMKGPFDACNLHWDILHDSHSKYSALQVAYVPWSRIDDFLIGECAKEDAPTHFNIHWKKVKQPNASSRPTIESHLAQIGYWCAFGPDDYRGEAPKPNPKRRGQEGKNKSRCQCHFVVSQLYLYPNVARINFIQWNHVDVNDNICHGKNYHGSEKRLQFAPCLSQQMKDWILDMLLKGFTPQQVFAHHIEMAERNMMGGSLHTSRDLFLTMRDVLNISCKMEDITFRTSADDATSVHNWVMDNQAHVYFYQPMSSSEDKPFTLGIQTKWQLDIMSKYGHDNLLAMDATFGTNKYKFHLFTVLAFDAFRNGVPVAWSITSSSTRVNISCWLTALRNRVLDHRKGWEPNAWMVDDAEAEIQSLREVFGLPILLCIWHVRRPWLKNLVKKVANPVVRADMFKHLGMIMHMRGKQGTSSYER</sequence>
<reference evidence="2" key="1">
    <citation type="submission" date="2021-01" db="EMBL/GenBank/DDBJ databases">
        <title>Adiantum capillus-veneris genome.</title>
        <authorList>
            <person name="Fang Y."/>
            <person name="Liao Q."/>
        </authorList>
    </citation>
    <scope>NUCLEOTIDE SEQUENCE</scope>
    <source>
        <strain evidence="2">H3</strain>
        <tissue evidence="2">Leaf</tissue>
    </source>
</reference>
<dbReference type="OrthoDB" id="1886636at2759"/>
<evidence type="ECO:0000313" key="2">
    <source>
        <dbReference type="EMBL" id="KAI5060867.1"/>
    </source>
</evidence>
<gene>
    <name evidence="2" type="ORF">GOP47_0023372</name>
</gene>
<protein>
    <recommendedName>
        <fullName evidence="1">MULE transposase domain-containing protein</fullName>
    </recommendedName>
</protein>
<comment type="caution">
    <text evidence="2">The sequence shown here is derived from an EMBL/GenBank/DDBJ whole genome shotgun (WGS) entry which is preliminary data.</text>
</comment>